<feature type="domain" description="Pyruvate kinase barrel" evidence="18">
    <location>
        <begin position="1"/>
        <end position="323"/>
    </location>
</feature>
<accession>A0A9D1EM50</accession>
<comment type="pathway">
    <text evidence="3 17">Carbohydrate degradation; glycolysis; pyruvate from D-glyceraldehyde 3-phosphate: step 5/5.</text>
</comment>
<dbReference type="Proteomes" id="UP000886841">
    <property type="component" value="Unassembled WGS sequence"/>
</dbReference>
<dbReference type="Gene3D" id="2.40.33.10">
    <property type="entry name" value="PK beta-barrel domain-like"/>
    <property type="match status" value="1"/>
</dbReference>
<evidence type="ECO:0000256" key="10">
    <source>
        <dbReference type="ARBA" id="ARBA00022777"/>
    </source>
</evidence>
<dbReference type="EMBL" id="DVHU01000115">
    <property type="protein sequence ID" value="HIR94311.1"/>
    <property type="molecule type" value="Genomic_DNA"/>
</dbReference>
<reference evidence="20" key="2">
    <citation type="journal article" date="2021" name="PeerJ">
        <title>Extensive microbial diversity within the chicken gut microbiome revealed by metagenomics and culture.</title>
        <authorList>
            <person name="Gilroy R."/>
            <person name="Ravi A."/>
            <person name="Getino M."/>
            <person name="Pursley I."/>
            <person name="Horton D.L."/>
            <person name="Alikhan N.F."/>
            <person name="Baker D."/>
            <person name="Gharbi K."/>
            <person name="Hall N."/>
            <person name="Watson M."/>
            <person name="Adriaenssens E.M."/>
            <person name="Foster-Nyarko E."/>
            <person name="Jarju S."/>
            <person name="Secka A."/>
            <person name="Antonio M."/>
            <person name="Oren A."/>
            <person name="Chaudhuri R.R."/>
            <person name="La Ragione R."/>
            <person name="Hildebrand F."/>
            <person name="Pallen M.J."/>
        </authorList>
    </citation>
    <scope>NUCLEOTIDE SEQUENCE</scope>
    <source>
        <strain evidence="20">ChiSxjej1B13-7041</strain>
    </source>
</reference>
<organism evidence="20 21">
    <name type="scientific">Candidatus Egerieimonas intestinavium</name>
    <dbReference type="NCBI Taxonomy" id="2840777"/>
    <lineage>
        <taxon>Bacteria</taxon>
        <taxon>Bacillati</taxon>
        <taxon>Bacillota</taxon>
        <taxon>Clostridia</taxon>
        <taxon>Lachnospirales</taxon>
        <taxon>Lachnospiraceae</taxon>
        <taxon>Lachnospiraceae incertae sedis</taxon>
        <taxon>Candidatus Egerieimonas</taxon>
    </lineage>
</organism>
<evidence type="ECO:0000256" key="13">
    <source>
        <dbReference type="ARBA" id="ARBA00022958"/>
    </source>
</evidence>
<evidence type="ECO:0000256" key="12">
    <source>
        <dbReference type="ARBA" id="ARBA00022842"/>
    </source>
</evidence>
<dbReference type="NCBIfam" id="TIGR01064">
    <property type="entry name" value="pyruv_kin"/>
    <property type="match status" value="1"/>
</dbReference>
<dbReference type="InterPro" id="IPR015793">
    <property type="entry name" value="Pyrv_Knase_brl"/>
</dbReference>
<evidence type="ECO:0000256" key="16">
    <source>
        <dbReference type="NCBIfam" id="TIGR01064"/>
    </source>
</evidence>
<evidence type="ECO:0000256" key="6">
    <source>
        <dbReference type="ARBA" id="ARBA00018587"/>
    </source>
</evidence>
<name>A0A9D1EM50_9FIRM</name>
<dbReference type="Gene3D" id="3.20.20.60">
    <property type="entry name" value="Phosphoenolpyruvate-binding domains"/>
    <property type="match status" value="1"/>
</dbReference>
<dbReference type="Pfam" id="PF02887">
    <property type="entry name" value="PK_C"/>
    <property type="match status" value="1"/>
</dbReference>
<dbReference type="SUPFAM" id="SSF51621">
    <property type="entry name" value="Phosphoenolpyruvate/pyruvate domain"/>
    <property type="match status" value="1"/>
</dbReference>
<dbReference type="InterPro" id="IPR015795">
    <property type="entry name" value="Pyrv_Knase_C"/>
</dbReference>
<gene>
    <name evidence="20" type="primary">pyk</name>
    <name evidence="20" type="ORF">IAB98_12925</name>
</gene>
<dbReference type="InterPro" id="IPR011037">
    <property type="entry name" value="Pyrv_Knase-like_insert_dom_sf"/>
</dbReference>
<evidence type="ECO:0000259" key="19">
    <source>
        <dbReference type="Pfam" id="PF02887"/>
    </source>
</evidence>
<dbReference type="InterPro" id="IPR001697">
    <property type="entry name" value="Pyr_Knase"/>
</dbReference>
<dbReference type="GO" id="GO:0016301">
    <property type="term" value="F:kinase activity"/>
    <property type="evidence" value="ECO:0007669"/>
    <property type="project" value="UniProtKB-KW"/>
</dbReference>
<dbReference type="GO" id="GO:0030955">
    <property type="term" value="F:potassium ion binding"/>
    <property type="evidence" value="ECO:0007669"/>
    <property type="project" value="UniProtKB-UniRule"/>
</dbReference>
<evidence type="ECO:0000256" key="1">
    <source>
        <dbReference type="ARBA" id="ARBA00001946"/>
    </source>
</evidence>
<evidence type="ECO:0000256" key="14">
    <source>
        <dbReference type="ARBA" id="ARBA00023152"/>
    </source>
</evidence>
<proteinExistence type="inferred from homology"/>
<dbReference type="InterPro" id="IPR015806">
    <property type="entry name" value="Pyrv_Knase_insert_dom_sf"/>
</dbReference>
<dbReference type="SUPFAM" id="SSF52935">
    <property type="entry name" value="PK C-terminal domain-like"/>
    <property type="match status" value="1"/>
</dbReference>
<dbReference type="FunFam" id="2.40.33.10:FF:000001">
    <property type="entry name" value="Pyruvate kinase"/>
    <property type="match status" value="1"/>
</dbReference>
<keyword evidence="11" id="KW-0067">ATP-binding</keyword>
<evidence type="ECO:0000256" key="11">
    <source>
        <dbReference type="ARBA" id="ARBA00022840"/>
    </source>
</evidence>
<dbReference type="InterPro" id="IPR036918">
    <property type="entry name" value="Pyrv_Knase_C_sf"/>
</dbReference>
<comment type="catalytic activity">
    <reaction evidence="17">
        <text>pyruvate + ATP = phosphoenolpyruvate + ADP + H(+)</text>
        <dbReference type="Rhea" id="RHEA:18157"/>
        <dbReference type="ChEBI" id="CHEBI:15361"/>
        <dbReference type="ChEBI" id="CHEBI:15378"/>
        <dbReference type="ChEBI" id="CHEBI:30616"/>
        <dbReference type="ChEBI" id="CHEBI:58702"/>
        <dbReference type="ChEBI" id="CHEBI:456216"/>
        <dbReference type="EC" id="2.7.1.40"/>
    </reaction>
</comment>
<evidence type="ECO:0000256" key="5">
    <source>
        <dbReference type="ARBA" id="ARBA00012142"/>
    </source>
</evidence>
<dbReference type="NCBIfam" id="NF004491">
    <property type="entry name" value="PRK05826.1"/>
    <property type="match status" value="1"/>
</dbReference>
<dbReference type="Pfam" id="PF00224">
    <property type="entry name" value="PK"/>
    <property type="match status" value="1"/>
</dbReference>
<keyword evidence="9" id="KW-0547">Nucleotide-binding</keyword>
<dbReference type="InterPro" id="IPR040442">
    <property type="entry name" value="Pyrv_kinase-like_dom_sf"/>
</dbReference>
<dbReference type="GO" id="GO:0004743">
    <property type="term" value="F:pyruvate kinase activity"/>
    <property type="evidence" value="ECO:0007669"/>
    <property type="project" value="UniProtKB-UniRule"/>
</dbReference>
<evidence type="ECO:0000259" key="18">
    <source>
        <dbReference type="Pfam" id="PF00224"/>
    </source>
</evidence>
<dbReference type="EC" id="2.7.1.40" evidence="5 16"/>
<dbReference type="NCBIfam" id="NF004978">
    <property type="entry name" value="PRK06354.1"/>
    <property type="match status" value="1"/>
</dbReference>
<dbReference type="GO" id="GO:0006950">
    <property type="term" value="P:response to stress"/>
    <property type="evidence" value="ECO:0007669"/>
    <property type="project" value="UniProtKB-ARBA"/>
</dbReference>
<evidence type="ECO:0000256" key="3">
    <source>
        <dbReference type="ARBA" id="ARBA00004997"/>
    </source>
</evidence>
<dbReference type="PRINTS" id="PR01050">
    <property type="entry name" value="PYRUVTKNASE"/>
</dbReference>
<keyword evidence="8" id="KW-0479">Metal-binding</keyword>
<dbReference type="PANTHER" id="PTHR11817">
    <property type="entry name" value="PYRUVATE KINASE"/>
    <property type="match status" value="1"/>
</dbReference>
<dbReference type="Gene3D" id="3.40.1380.20">
    <property type="entry name" value="Pyruvate kinase, C-terminal domain"/>
    <property type="match status" value="1"/>
</dbReference>
<evidence type="ECO:0000256" key="4">
    <source>
        <dbReference type="ARBA" id="ARBA00008663"/>
    </source>
</evidence>
<dbReference type="InterPro" id="IPR015813">
    <property type="entry name" value="Pyrv/PenolPyrv_kinase-like_dom"/>
</dbReference>
<keyword evidence="14 17" id="KW-0324">Glycolysis</keyword>
<feature type="domain" description="Pyruvate kinase C-terminal" evidence="19">
    <location>
        <begin position="359"/>
        <end position="476"/>
    </location>
</feature>
<evidence type="ECO:0000313" key="20">
    <source>
        <dbReference type="EMBL" id="HIR94311.1"/>
    </source>
</evidence>
<evidence type="ECO:0000256" key="9">
    <source>
        <dbReference type="ARBA" id="ARBA00022741"/>
    </source>
</evidence>
<dbReference type="GO" id="GO:0005524">
    <property type="term" value="F:ATP binding"/>
    <property type="evidence" value="ECO:0007669"/>
    <property type="project" value="UniProtKB-KW"/>
</dbReference>
<evidence type="ECO:0000256" key="8">
    <source>
        <dbReference type="ARBA" id="ARBA00022723"/>
    </source>
</evidence>
<evidence type="ECO:0000256" key="17">
    <source>
        <dbReference type="RuleBase" id="RU000504"/>
    </source>
</evidence>
<evidence type="ECO:0000256" key="7">
    <source>
        <dbReference type="ARBA" id="ARBA00022679"/>
    </source>
</evidence>
<keyword evidence="7 17" id="KW-0808">Transferase</keyword>
<dbReference type="InterPro" id="IPR018209">
    <property type="entry name" value="Pyrv_Knase_AS"/>
</dbReference>
<comment type="caution">
    <text evidence="20">The sequence shown here is derived from an EMBL/GenBank/DDBJ whole genome shotgun (WGS) entry which is preliminary data.</text>
</comment>
<sequence>MKKTKIVCTMGPNTDNREIMTALVKNGMDVARFNFSHGTHEEQKARMDLLKAVRKEQKRPVAILLDTKGPEIRTGLLEGGKKVTLTEGETFTLTTRDMVGNNKICSQTYEDMPKDVVPGNTILIDDGLIALEVVEVQETDVICRVVNGGELGQQKGINMPNVKVNLPAITEKDREDILFGISQGIDFIAASFVRTSAAIDEIKAILRENGGEKIGVIAKIENAEGVDNIDEIIKASDGVMVARGDLGVEIPPQEVPHVQKTIIQKCNRQYKPVITATQMLDSMIRNPRPTRAEVTDVANAIYDGTDAIMLSGETAMGKYPVEALKMMVSIAESSEPYLDYQWFIEGYKSLMGTANVAGAVGKAAVETAINIKAACIITPTVSGQTARLISNFRPKVPIYAVSPNDWALRKMQLYWGVRPLVGYEEDTTENIISHAMYIAKRDKLVKKGDMVVFTAGDPATNVVTGEGAITNMMHVIEAK</sequence>
<evidence type="ECO:0000313" key="21">
    <source>
        <dbReference type="Proteomes" id="UP000886841"/>
    </source>
</evidence>
<keyword evidence="15 20" id="KW-0670">Pyruvate</keyword>
<dbReference type="PROSITE" id="PS00110">
    <property type="entry name" value="PYRUVATE_KINASE"/>
    <property type="match status" value="1"/>
</dbReference>
<keyword evidence="10 17" id="KW-0418">Kinase</keyword>
<dbReference type="GO" id="GO:0000287">
    <property type="term" value="F:magnesium ion binding"/>
    <property type="evidence" value="ECO:0007669"/>
    <property type="project" value="UniProtKB-UniRule"/>
</dbReference>
<protein>
    <recommendedName>
        <fullName evidence="6 16">Pyruvate kinase</fullName>
        <ecNumber evidence="5 16">2.7.1.40</ecNumber>
    </recommendedName>
</protein>
<comment type="cofactor">
    <cofactor evidence="1">
        <name>Mg(2+)</name>
        <dbReference type="ChEBI" id="CHEBI:18420"/>
    </cofactor>
</comment>
<evidence type="ECO:0000256" key="15">
    <source>
        <dbReference type="ARBA" id="ARBA00023317"/>
    </source>
</evidence>
<comment type="similarity">
    <text evidence="4 17">Belongs to the pyruvate kinase family.</text>
</comment>
<keyword evidence="13" id="KW-0630">Potassium</keyword>
<evidence type="ECO:0000256" key="2">
    <source>
        <dbReference type="ARBA" id="ARBA00001958"/>
    </source>
</evidence>
<reference evidence="20" key="1">
    <citation type="submission" date="2020-10" db="EMBL/GenBank/DDBJ databases">
        <authorList>
            <person name="Gilroy R."/>
        </authorList>
    </citation>
    <scope>NUCLEOTIDE SEQUENCE</scope>
    <source>
        <strain evidence="20">ChiSxjej1B13-7041</strain>
    </source>
</reference>
<dbReference type="SUPFAM" id="SSF50800">
    <property type="entry name" value="PK beta-barrel domain-like"/>
    <property type="match status" value="1"/>
</dbReference>
<comment type="cofactor">
    <cofactor evidence="2">
        <name>K(+)</name>
        <dbReference type="ChEBI" id="CHEBI:29103"/>
    </cofactor>
</comment>
<dbReference type="FunFam" id="3.20.20.60:FF:000001">
    <property type="entry name" value="Pyruvate kinase"/>
    <property type="match status" value="1"/>
</dbReference>
<dbReference type="AlphaFoldDB" id="A0A9D1EM50"/>
<keyword evidence="12 17" id="KW-0460">Magnesium</keyword>